<feature type="repeat" description="TPR" evidence="10">
    <location>
        <begin position="238"/>
        <end position="271"/>
    </location>
</feature>
<reference evidence="13" key="1">
    <citation type="submission" date="2019-08" db="EMBL/GenBank/DDBJ databases">
        <title>The genome of the North American firefly Photinus pyralis.</title>
        <authorList>
            <consortium name="Photinus pyralis genome working group"/>
            <person name="Fallon T.R."/>
            <person name="Sander Lower S.E."/>
            <person name="Weng J.-K."/>
        </authorList>
    </citation>
    <scope>NUCLEOTIDE SEQUENCE</scope>
    <source>
        <strain evidence="13">TRF0915ILg1</strain>
        <tissue evidence="13">Whole body</tissue>
    </source>
</reference>
<dbReference type="GO" id="GO:0045842">
    <property type="term" value="P:positive regulation of mitotic metaphase/anaphase transition"/>
    <property type="evidence" value="ECO:0007669"/>
    <property type="project" value="TreeGrafter"/>
</dbReference>
<dbReference type="EMBL" id="VTPC01090619">
    <property type="protein sequence ID" value="KAF2882392.1"/>
    <property type="molecule type" value="Genomic_DNA"/>
</dbReference>
<evidence type="ECO:0000313" key="14">
    <source>
        <dbReference type="Proteomes" id="UP000801492"/>
    </source>
</evidence>
<evidence type="ECO:0000256" key="1">
    <source>
        <dbReference type="ARBA" id="ARBA00004906"/>
    </source>
</evidence>
<dbReference type="Pfam" id="PF04049">
    <property type="entry name" value="ANAPC8"/>
    <property type="match status" value="1"/>
</dbReference>
<evidence type="ECO:0000256" key="5">
    <source>
        <dbReference type="ARBA" id="ARBA00022786"/>
    </source>
</evidence>
<dbReference type="AlphaFoldDB" id="A0A8K0CBU1"/>
<keyword evidence="3" id="KW-0677">Repeat</keyword>
<proteinExistence type="inferred from homology"/>
<dbReference type="PANTHER" id="PTHR12558">
    <property type="entry name" value="CELL DIVISION CYCLE 16,23,27"/>
    <property type="match status" value="1"/>
</dbReference>
<keyword evidence="2" id="KW-0132">Cell division</keyword>
<dbReference type="InterPro" id="IPR011990">
    <property type="entry name" value="TPR-like_helical_dom_sf"/>
</dbReference>
<sequence length="571" mass="66625">MESGELKFDLKQVKKDLILGISECSQRGLFHSVKWLSEMNFAVSHVKLSSEEYPQFTVSYNDETYLMAKSYFDLKEYDRCAYFTENCTDNKNRFLNLYSKYLSIEKKKLDTMTDSNCPPDPTKNSALRDLCTILKEDHLSHKLDGFCLYLYGVILKKLDLNSLAMDIFVESINEQPLHWGSWQELALLVPDKNTLLSLPLPDHWMKSFFLAQVYLEQLNNEALEIYYNLHSQGFEMSTYIKAQMAIAYHNRRELDKAIITFKDLLMLDPYRLDNLDTYSNILYVKELKTELADLAHTAVNIDKYRVETCCVIGNYYSLRSEHAKAVLYFQRALKLNPQYLSAWTLMGHEFMEMKNTNAAIQSYRQAIEVNRRDYRAWYGLGQTYEILKMPFYCMYYYKQAQQLRPNDSRMILALGETYEKLDKTENALKCYYKACHVGDVEGTALIKLAKLYDKLDDADNAAVAYTEYCLKEDEQRMNGYEAETEFYKAFQYLANYHLKKGQLEVAYTYANKCIEYDETKEQGKALLKAIASSRGEREMDVLRIDQSDHNISNITNDGSSHRVSDMVFSPN</sequence>
<dbReference type="GO" id="GO:0016567">
    <property type="term" value="P:protein ubiquitination"/>
    <property type="evidence" value="ECO:0007669"/>
    <property type="project" value="TreeGrafter"/>
</dbReference>
<evidence type="ECO:0000256" key="6">
    <source>
        <dbReference type="ARBA" id="ARBA00022803"/>
    </source>
</evidence>
<evidence type="ECO:0000256" key="7">
    <source>
        <dbReference type="ARBA" id="ARBA00023306"/>
    </source>
</evidence>
<comment type="caution">
    <text evidence="13">The sequence shown here is derived from an EMBL/GenBank/DDBJ whole genome shotgun (WGS) entry which is preliminary data.</text>
</comment>
<accession>A0A8K0CBU1</accession>
<keyword evidence="5" id="KW-0833">Ubl conjugation pathway</keyword>
<feature type="region of interest" description="Disordered" evidence="11">
    <location>
        <begin position="550"/>
        <end position="571"/>
    </location>
</feature>
<keyword evidence="4" id="KW-0498">Mitosis</keyword>
<dbReference type="GO" id="GO:0051301">
    <property type="term" value="P:cell division"/>
    <property type="evidence" value="ECO:0007669"/>
    <property type="project" value="UniProtKB-KW"/>
</dbReference>
<dbReference type="Gene3D" id="1.25.40.10">
    <property type="entry name" value="Tetratricopeptide repeat domain"/>
    <property type="match status" value="2"/>
</dbReference>
<dbReference type="SUPFAM" id="SSF48452">
    <property type="entry name" value="TPR-like"/>
    <property type="match status" value="2"/>
</dbReference>
<feature type="repeat" description="TPR" evidence="10">
    <location>
        <begin position="306"/>
        <end position="339"/>
    </location>
</feature>
<evidence type="ECO:0000256" key="4">
    <source>
        <dbReference type="ARBA" id="ARBA00022776"/>
    </source>
</evidence>
<dbReference type="OrthoDB" id="10262026at2759"/>
<evidence type="ECO:0000256" key="9">
    <source>
        <dbReference type="ARBA" id="ARBA00082695"/>
    </source>
</evidence>
<dbReference type="Proteomes" id="UP000801492">
    <property type="component" value="Unassembled WGS sequence"/>
</dbReference>
<name>A0A8K0CBU1_IGNLU</name>
<keyword evidence="6 10" id="KW-0802">TPR repeat</keyword>
<dbReference type="GO" id="GO:0005680">
    <property type="term" value="C:anaphase-promoting complex"/>
    <property type="evidence" value="ECO:0007669"/>
    <property type="project" value="InterPro"/>
</dbReference>
<dbReference type="InterPro" id="IPR019734">
    <property type="entry name" value="TPR_rpt"/>
</dbReference>
<evidence type="ECO:0000256" key="8">
    <source>
        <dbReference type="ARBA" id="ARBA00061138"/>
    </source>
</evidence>
<evidence type="ECO:0000313" key="13">
    <source>
        <dbReference type="EMBL" id="KAF2882392.1"/>
    </source>
</evidence>
<gene>
    <name evidence="13" type="ORF">ILUMI_23762</name>
</gene>
<comment type="similarity">
    <text evidence="8">Belongs to the APC8/CDC23 family.</text>
</comment>
<keyword evidence="7" id="KW-0131">Cell cycle</keyword>
<organism evidence="13 14">
    <name type="scientific">Ignelater luminosus</name>
    <name type="common">Cucubano</name>
    <name type="synonym">Pyrophorus luminosus</name>
    <dbReference type="NCBI Taxonomy" id="2038154"/>
    <lineage>
        <taxon>Eukaryota</taxon>
        <taxon>Metazoa</taxon>
        <taxon>Ecdysozoa</taxon>
        <taxon>Arthropoda</taxon>
        <taxon>Hexapoda</taxon>
        <taxon>Insecta</taxon>
        <taxon>Pterygota</taxon>
        <taxon>Neoptera</taxon>
        <taxon>Endopterygota</taxon>
        <taxon>Coleoptera</taxon>
        <taxon>Polyphaga</taxon>
        <taxon>Elateriformia</taxon>
        <taxon>Elateroidea</taxon>
        <taxon>Elateridae</taxon>
        <taxon>Agrypninae</taxon>
        <taxon>Pyrophorini</taxon>
        <taxon>Ignelater</taxon>
    </lineage>
</organism>
<dbReference type="Pfam" id="PF13181">
    <property type="entry name" value="TPR_8"/>
    <property type="match status" value="2"/>
</dbReference>
<dbReference type="SMART" id="SM00028">
    <property type="entry name" value="TPR"/>
    <property type="match status" value="7"/>
</dbReference>
<dbReference type="PANTHER" id="PTHR12558:SF10">
    <property type="entry name" value="CELL DIVISION CYCLE PROTEIN 23 HOMOLOG"/>
    <property type="match status" value="1"/>
</dbReference>
<evidence type="ECO:0000256" key="2">
    <source>
        <dbReference type="ARBA" id="ARBA00022618"/>
    </source>
</evidence>
<dbReference type="GO" id="GO:0031145">
    <property type="term" value="P:anaphase-promoting complex-dependent catabolic process"/>
    <property type="evidence" value="ECO:0007669"/>
    <property type="project" value="TreeGrafter"/>
</dbReference>
<protein>
    <recommendedName>
        <fullName evidence="9">Cyclosome subunit 8</fullName>
    </recommendedName>
</protein>
<comment type="pathway">
    <text evidence="1">Protein modification; protein ubiquitination.</text>
</comment>
<evidence type="ECO:0000259" key="12">
    <source>
        <dbReference type="Pfam" id="PF04049"/>
    </source>
</evidence>
<keyword evidence="14" id="KW-1185">Reference proteome</keyword>
<dbReference type="InterPro" id="IPR007192">
    <property type="entry name" value="APC8"/>
</dbReference>
<feature type="domain" description="Cdc23" evidence="12">
    <location>
        <begin position="12"/>
        <end position="245"/>
    </location>
</feature>
<dbReference type="Pfam" id="PF13414">
    <property type="entry name" value="TPR_11"/>
    <property type="match status" value="1"/>
</dbReference>
<dbReference type="FunFam" id="1.25.40.10:FF:000093">
    <property type="entry name" value="cell division cycle protein 23 homolog"/>
    <property type="match status" value="1"/>
</dbReference>
<evidence type="ECO:0000256" key="11">
    <source>
        <dbReference type="SAM" id="MobiDB-lite"/>
    </source>
</evidence>
<evidence type="ECO:0000256" key="10">
    <source>
        <dbReference type="PROSITE-ProRule" id="PRU00339"/>
    </source>
</evidence>
<dbReference type="PROSITE" id="PS50005">
    <property type="entry name" value="TPR"/>
    <property type="match status" value="3"/>
</dbReference>
<evidence type="ECO:0000256" key="3">
    <source>
        <dbReference type="ARBA" id="ARBA00022737"/>
    </source>
</evidence>
<feature type="repeat" description="TPR" evidence="10">
    <location>
        <begin position="340"/>
        <end position="373"/>
    </location>
</feature>